<comment type="similarity">
    <text evidence="1">Belongs to the cycloisomerase 2 family.</text>
</comment>
<dbReference type="Pfam" id="PF10282">
    <property type="entry name" value="Lactonase"/>
    <property type="match status" value="1"/>
</dbReference>
<dbReference type="EMBL" id="AZFE01000032">
    <property type="protein sequence ID" value="KRL54586.1"/>
    <property type="molecule type" value="Genomic_DNA"/>
</dbReference>
<dbReference type="InterPro" id="IPR015943">
    <property type="entry name" value="WD40/YVTN_repeat-like_dom_sf"/>
</dbReference>
<dbReference type="Proteomes" id="UP000051697">
    <property type="component" value="Unassembled WGS sequence"/>
</dbReference>
<dbReference type="InterPro" id="IPR011048">
    <property type="entry name" value="Haem_d1_sf"/>
</dbReference>
<name>A0A0R1RIG1_9LACO</name>
<dbReference type="RefSeq" id="WP_057890316.1">
    <property type="nucleotide sequence ID" value="NZ_AZFE01000032.1"/>
</dbReference>
<proteinExistence type="inferred from homology"/>
<gene>
    <name evidence="2" type="ORF">FC70_GL001381</name>
</gene>
<dbReference type="InterPro" id="IPR019405">
    <property type="entry name" value="Lactonase_7-beta_prop"/>
</dbReference>
<reference evidence="2 3" key="1">
    <citation type="journal article" date="2015" name="Genome Announc.">
        <title>Expanding the biotechnology potential of lactobacilli through comparative genomics of 213 strains and associated genera.</title>
        <authorList>
            <person name="Sun Z."/>
            <person name="Harris H.M."/>
            <person name="McCann A."/>
            <person name="Guo C."/>
            <person name="Argimon S."/>
            <person name="Zhang W."/>
            <person name="Yang X."/>
            <person name="Jeffery I.B."/>
            <person name="Cooney J.C."/>
            <person name="Kagawa T.F."/>
            <person name="Liu W."/>
            <person name="Song Y."/>
            <person name="Salvetti E."/>
            <person name="Wrobel A."/>
            <person name="Rasinkangas P."/>
            <person name="Parkhill J."/>
            <person name="Rea M.C."/>
            <person name="O'Sullivan O."/>
            <person name="Ritari J."/>
            <person name="Douillard F.P."/>
            <person name="Paul Ross R."/>
            <person name="Yang R."/>
            <person name="Briner A.E."/>
            <person name="Felis G.E."/>
            <person name="de Vos W.M."/>
            <person name="Barrangou R."/>
            <person name="Klaenhammer T.R."/>
            <person name="Caufield P.W."/>
            <person name="Cui Y."/>
            <person name="Zhang H."/>
            <person name="O'Toole P.W."/>
        </authorList>
    </citation>
    <scope>NUCLEOTIDE SEQUENCE [LARGE SCALE GENOMIC DNA]</scope>
    <source>
        <strain evidence="2 3">DSM 15707</strain>
    </source>
</reference>
<dbReference type="PATRIC" id="fig|1423778.4.peg.1417"/>
<keyword evidence="3" id="KW-1185">Reference proteome</keyword>
<dbReference type="KEGG" id="lol:LACOL_1199"/>
<evidence type="ECO:0000313" key="3">
    <source>
        <dbReference type="Proteomes" id="UP000051697"/>
    </source>
</evidence>
<dbReference type="AlphaFoldDB" id="A0A0R1RIG1"/>
<sequence length="342" mass="37603">MKETFLIGTYTKKTSEGIYTVELDTETKTLTEPKLIIKASNPTYLAISKSHHLFSVVKENDEGGISSFDLNDNSFTAADKVLADGAPPAYVGIDEARQLVFSGNYHLATIDVMKTNNDGSLTLTDSVTQEGLTGPAPEQSSPHVHYCDLTPDNRLVVCDLGMDLVVIYDISDAGKLTAVSRYHSEPGFGSRHIVFHPNGKIAYLMGELSSQVEVLSYNSDSAEFEHIQTVKTIPADWTEHNGAAAIHISSDGKFLYNSNRGQNTIAVFAIDDKFKLTLIQSISTEGDFPRDFELDTTEKFIIVANQNTDNLTLYTRNQESGLMTTIQKDIHCPEGVCVKVIH</sequence>
<dbReference type="PANTHER" id="PTHR30344:SF1">
    <property type="entry name" value="6-PHOSPHOGLUCONOLACTONASE"/>
    <property type="match status" value="1"/>
</dbReference>
<dbReference type="OrthoDB" id="9790815at2"/>
<organism evidence="2 3">
    <name type="scientific">Paucilactobacillus oligofermentans DSM 15707 = LMG 22743</name>
    <dbReference type="NCBI Taxonomy" id="1423778"/>
    <lineage>
        <taxon>Bacteria</taxon>
        <taxon>Bacillati</taxon>
        <taxon>Bacillota</taxon>
        <taxon>Bacilli</taxon>
        <taxon>Lactobacillales</taxon>
        <taxon>Lactobacillaceae</taxon>
        <taxon>Paucilactobacillus</taxon>
    </lineage>
</organism>
<dbReference type="SUPFAM" id="SSF51004">
    <property type="entry name" value="C-terminal (heme d1) domain of cytochrome cd1-nitrite reductase"/>
    <property type="match status" value="1"/>
</dbReference>
<comment type="caution">
    <text evidence="2">The sequence shown here is derived from an EMBL/GenBank/DDBJ whole genome shotgun (WGS) entry which is preliminary data.</text>
</comment>
<protein>
    <submittedName>
        <fullName evidence="2">6-phosphogluconolactonase</fullName>
    </submittedName>
</protein>
<dbReference type="GO" id="GO:0005829">
    <property type="term" value="C:cytosol"/>
    <property type="evidence" value="ECO:0007669"/>
    <property type="project" value="TreeGrafter"/>
</dbReference>
<dbReference type="PANTHER" id="PTHR30344">
    <property type="entry name" value="6-PHOSPHOGLUCONOLACTONASE-RELATED"/>
    <property type="match status" value="1"/>
</dbReference>
<dbReference type="GO" id="GO:0017057">
    <property type="term" value="F:6-phosphogluconolactonase activity"/>
    <property type="evidence" value="ECO:0007669"/>
    <property type="project" value="TreeGrafter"/>
</dbReference>
<dbReference type="Gene3D" id="2.130.10.10">
    <property type="entry name" value="YVTN repeat-like/Quinoprotein amine dehydrogenase"/>
    <property type="match status" value="1"/>
</dbReference>
<evidence type="ECO:0000313" key="2">
    <source>
        <dbReference type="EMBL" id="KRL54586.1"/>
    </source>
</evidence>
<accession>A0A0R1RIG1</accession>
<dbReference type="InterPro" id="IPR050282">
    <property type="entry name" value="Cycloisomerase_2"/>
</dbReference>
<dbReference type="STRING" id="1423778.FC70_GL001381"/>
<evidence type="ECO:0000256" key="1">
    <source>
        <dbReference type="ARBA" id="ARBA00005564"/>
    </source>
</evidence>